<evidence type="ECO:0000313" key="4">
    <source>
        <dbReference type="EMBL" id="NOI11073.1"/>
    </source>
</evidence>
<dbReference type="Proteomes" id="UP000532247">
    <property type="component" value="Unassembled WGS sequence"/>
</dbReference>
<reference evidence="3" key="4">
    <citation type="submission" date="2019-11" db="EMBL/GenBank/DDBJ databases">
        <authorList>
            <consortium name="PulseNet: The National Subtyping Network for Foodborne Disease Surveillance"/>
            <person name="Tarr C.L."/>
            <person name="Trees E."/>
            <person name="Katz L.S."/>
            <person name="Carleton-Romer H.A."/>
            <person name="Stroika S."/>
            <person name="Kucerova Z."/>
            <person name="Roache K.F."/>
            <person name="Sabol A.L."/>
            <person name="Besser J."/>
            <person name="Gerner-Smidt P."/>
        </authorList>
    </citation>
    <scope>NUCLEOTIDE SEQUENCE</scope>
    <source>
        <strain evidence="3">PNUSAV001129</strain>
    </source>
</reference>
<evidence type="ECO:0000313" key="5">
    <source>
        <dbReference type="EMBL" id="PNP27634.1"/>
    </source>
</evidence>
<reference evidence="4 7" key="3">
    <citation type="submission" date="2019-09" db="EMBL/GenBank/DDBJ databases">
        <title>Draft genome sequencing and comparative genomics of hatchery-associated Vibrios.</title>
        <authorList>
            <person name="Kehlet-Delgado H."/>
            <person name="Mueller R.S."/>
        </authorList>
    </citation>
    <scope>NUCLEOTIDE SEQUENCE [LARGE SCALE GENOMIC DNA]</scope>
    <source>
        <strain evidence="4 7">081416A</strain>
    </source>
</reference>
<dbReference type="InterPro" id="IPR036868">
    <property type="entry name" value="TusA-like_sf"/>
</dbReference>
<keyword evidence="6" id="KW-1185">Reference proteome</keyword>
<evidence type="ECO:0000313" key="6">
    <source>
        <dbReference type="Proteomes" id="UP000054316"/>
    </source>
</evidence>
<dbReference type="EMBL" id="CP017902">
    <property type="protein sequence ID" value="ARP19182.1"/>
    <property type="molecule type" value="Genomic_DNA"/>
</dbReference>
<proteinExistence type="predicted"/>
<name>A0A1W6U844_VIBAL</name>
<dbReference type="GO" id="GO:0016740">
    <property type="term" value="F:transferase activity"/>
    <property type="evidence" value="ECO:0007669"/>
    <property type="project" value="UniProtKB-KW"/>
</dbReference>
<evidence type="ECO:0000259" key="1">
    <source>
        <dbReference type="Pfam" id="PF01206"/>
    </source>
</evidence>
<dbReference type="CDD" id="cd00291">
    <property type="entry name" value="SirA_YedF_YeeD"/>
    <property type="match status" value="1"/>
</dbReference>
<keyword evidence="4" id="KW-0808">Transferase</keyword>
<gene>
    <name evidence="5" type="ORF">AL553_014860</name>
    <name evidence="4" type="ORF">F0254_19765</name>
    <name evidence="3" type="ORF">GHY86_06315</name>
    <name evidence="2" type="ORF">K05K4_23580</name>
</gene>
<dbReference type="EMBL" id="AAXMUW010000009">
    <property type="protein sequence ID" value="EGQ9134770.1"/>
    <property type="molecule type" value="Genomic_DNA"/>
</dbReference>
<evidence type="ECO:0000313" key="2">
    <source>
        <dbReference type="EMBL" id="ARP19182.1"/>
    </source>
</evidence>
<organism evidence="2">
    <name type="scientific">Vibrio alginolyticus</name>
    <dbReference type="NCBI Taxonomy" id="663"/>
    <lineage>
        <taxon>Bacteria</taxon>
        <taxon>Pseudomonadati</taxon>
        <taxon>Pseudomonadota</taxon>
        <taxon>Gammaproteobacteria</taxon>
        <taxon>Vibrionales</taxon>
        <taxon>Vibrionaceae</taxon>
        <taxon>Vibrio</taxon>
    </lineage>
</organism>
<dbReference type="Proteomes" id="UP000054316">
    <property type="component" value="Unassembled WGS sequence"/>
</dbReference>
<dbReference type="Pfam" id="PF01206">
    <property type="entry name" value="TusA"/>
    <property type="match status" value="1"/>
</dbReference>
<protein>
    <submittedName>
        <fullName evidence="2">SirA-like protein</fullName>
    </submittedName>
    <submittedName>
        <fullName evidence="3">Sulfurtransferase TusA family protein</fullName>
    </submittedName>
</protein>
<dbReference type="SUPFAM" id="SSF64307">
    <property type="entry name" value="SirA-like"/>
    <property type="match status" value="1"/>
</dbReference>
<dbReference type="AlphaFoldDB" id="A0A1W6U844"/>
<feature type="domain" description="UPF0033" evidence="1">
    <location>
        <begin position="6"/>
        <end position="75"/>
    </location>
</feature>
<reference evidence="5 6" key="2">
    <citation type="submission" date="2017-12" db="EMBL/GenBank/DDBJ databases">
        <title>FDA dAtabase for Regulatory Grade micrObial Sequences (FDA-ARGOS): Supporting development and validation of Infectious Disease Dx tests.</title>
        <authorList>
            <person name="Hoffmann M."/>
            <person name="Allard M."/>
            <person name="Evans P."/>
            <person name="Brown E."/>
            <person name="Tallon L.J."/>
            <person name="Sadzewicz L."/>
            <person name="Sengamalay N."/>
            <person name="Ott S."/>
            <person name="Godinez A."/>
            <person name="Nagaraj S."/>
            <person name="Vavikolanu K."/>
            <person name="Aluvathingal J."/>
            <person name="Nadendla S."/>
            <person name="Hobson J."/>
            <person name="Sichtig H."/>
        </authorList>
    </citation>
    <scope>NUCLEOTIDE SEQUENCE [LARGE SCALE GENOMIC DNA]</scope>
    <source>
        <strain evidence="6">ATCC 17749</strain>
        <strain evidence="5">FDAARGOS_97</strain>
    </source>
</reference>
<dbReference type="Proteomes" id="UP000714625">
    <property type="component" value="Unassembled WGS sequence"/>
</dbReference>
<dbReference type="InterPro" id="IPR001455">
    <property type="entry name" value="TusA-like"/>
</dbReference>
<evidence type="ECO:0000313" key="7">
    <source>
        <dbReference type="Proteomes" id="UP000532247"/>
    </source>
</evidence>
<reference evidence="2" key="1">
    <citation type="submission" date="2016-10" db="EMBL/GenBank/DDBJ databases">
        <title>The High Quality Genome of Vibrio alginolyticus K01M1.</title>
        <authorList>
            <person name="Wendling C."/>
            <person name="Chibani C.M."/>
            <person name="Hertel R."/>
            <person name="Sproer C."/>
            <person name="Bunk B."/>
            <person name="Overmann J."/>
            <person name="Roth O."/>
            <person name="Liesegang H."/>
        </authorList>
    </citation>
    <scope>NUCLEOTIDE SEQUENCE</scope>
    <source>
        <strain evidence="2">K05K4</strain>
    </source>
</reference>
<dbReference type="EMBL" id="LOSN02000001">
    <property type="protein sequence ID" value="PNP27634.1"/>
    <property type="molecule type" value="Genomic_DNA"/>
</dbReference>
<dbReference type="Gene3D" id="3.30.110.40">
    <property type="entry name" value="TusA-like domain"/>
    <property type="match status" value="1"/>
</dbReference>
<accession>A0A1W6U844</accession>
<dbReference type="EMBL" id="VTYF01000014">
    <property type="protein sequence ID" value="NOI11073.1"/>
    <property type="molecule type" value="Genomic_DNA"/>
</dbReference>
<sequence length="81" mass="9235">MESMLLDLREQRCPMALLLAKRHAAEVFQGEAKQYHQLVIQVVDNSSKRDIVNYLSAQGYSVDCQSTSEHYTLTVFNKESA</sequence>
<evidence type="ECO:0000313" key="3">
    <source>
        <dbReference type="EMBL" id="EGQ9134770.1"/>
    </source>
</evidence>
<dbReference type="OrthoDB" id="6215889at2"/>